<keyword evidence="2" id="KW-1185">Reference proteome</keyword>
<accession>A0A8T0A251</accession>
<dbReference type="AlphaFoldDB" id="A0A8T0A251"/>
<sequence>MSKIRRNYLFSPMVINENYGYLEASSSLLNEHKKIINNRISTSGASKQ</sequence>
<protein>
    <submittedName>
        <fullName evidence="1">BHLH domain-containing protein</fullName>
    </submittedName>
</protein>
<comment type="caution">
    <text evidence="1">The sequence shown here is derived from an EMBL/GenBank/DDBJ whole genome shotgun (WGS) entry which is preliminary data.</text>
</comment>
<proteinExistence type="predicted"/>
<dbReference type="Proteomes" id="UP000605970">
    <property type="component" value="Unassembled WGS sequence"/>
</dbReference>
<dbReference type="EMBL" id="JABEBT010000005">
    <property type="protein sequence ID" value="KAF7639376.1"/>
    <property type="molecule type" value="Genomic_DNA"/>
</dbReference>
<evidence type="ECO:0000313" key="1">
    <source>
        <dbReference type="EMBL" id="KAF7639376.1"/>
    </source>
</evidence>
<feature type="non-terminal residue" evidence="1">
    <location>
        <position position="48"/>
    </location>
</feature>
<evidence type="ECO:0000313" key="2">
    <source>
        <dbReference type="Proteomes" id="UP000605970"/>
    </source>
</evidence>
<reference evidence="1" key="1">
    <citation type="journal article" date="2020" name="Ecol. Evol.">
        <title>Genome structure and content of the rice root-knot nematode (Meloidogyne graminicola).</title>
        <authorList>
            <person name="Phan N.T."/>
            <person name="Danchin E.G.J."/>
            <person name="Klopp C."/>
            <person name="Perfus-Barbeoch L."/>
            <person name="Kozlowski D.K."/>
            <person name="Koutsovoulos G.D."/>
            <person name="Lopez-Roques C."/>
            <person name="Bouchez O."/>
            <person name="Zahm M."/>
            <person name="Besnard G."/>
            <person name="Bellafiore S."/>
        </authorList>
    </citation>
    <scope>NUCLEOTIDE SEQUENCE</scope>
    <source>
        <strain evidence="1">VN-18</strain>
    </source>
</reference>
<gene>
    <name evidence="1" type="ORF">Mgra_00001044</name>
</gene>
<organism evidence="1 2">
    <name type="scientific">Meloidogyne graminicola</name>
    <dbReference type="NCBI Taxonomy" id="189291"/>
    <lineage>
        <taxon>Eukaryota</taxon>
        <taxon>Metazoa</taxon>
        <taxon>Ecdysozoa</taxon>
        <taxon>Nematoda</taxon>
        <taxon>Chromadorea</taxon>
        <taxon>Rhabditida</taxon>
        <taxon>Tylenchina</taxon>
        <taxon>Tylenchomorpha</taxon>
        <taxon>Tylenchoidea</taxon>
        <taxon>Meloidogynidae</taxon>
        <taxon>Meloidogyninae</taxon>
        <taxon>Meloidogyne</taxon>
    </lineage>
</organism>
<name>A0A8T0A251_9BILA</name>